<protein>
    <submittedName>
        <fullName evidence="6">Putative flavoprotein</fullName>
    </submittedName>
</protein>
<dbReference type="KEGG" id="sbk:SHEWBE_1922"/>
<comment type="cofactor">
    <cofactor evidence="1">
        <name>FMN</name>
        <dbReference type="ChEBI" id="CHEBI:58210"/>
    </cofactor>
</comment>
<proteinExistence type="predicted"/>
<dbReference type="InterPro" id="IPR001094">
    <property type="entry name" value="Flavdoxin-like"/>
</dbReference>
<dbReference type="PRINTS" id="PR00369">
    <property type="entry name" value="FLAVODOXIN"/>
</dbReference>
<evidence type="ECO:0000256" key="2">
    <source>
        <dbReference type="ARBA" id="ARBA00022630"/>
    </source>
</evidence>
<keyword evidence="2" id="KW-0285">Flavoprotein</keyword>
<dbReference type="GO" id="GO:0005829">
    <property type="term" value="C:cytosol"/>
    <property type="evidence" value="ECO:0007669"/>
    <property type="project" value="TreeGrafter"/>
</dbReference>
<evidence type="ECO:0000313" key="6">
    <source>
        <dbReference type="EMBL" id="SQH75888.1"/>
    </source>
</evidence>
<dbReference type="GO" id="GO:0010181">
    <property type="term" value="F:FMN binding"/>
    <property type="evidence" value="ECO:0007669"/>
    <property type="project" value="InterPro"/>
</dbReference>
<dbReference type="AlphaFoldDB" id="A0A330M1M9"/>
<evidence type="ECO:0000256" key="1">
    <source>
        <dbReference type="ARBA" id="ARBA00001917"/>
    </source>
</evidence>
<dbReference type="PANTHER" id="PTHR19384">
    <property type="entry name" value="NITRIC OXIDE SYNTHASE-RELATED"/>
    <property type="match status" value="1"/>
</dbReference>
<keyword evidence="3" id="KW-0288">FMN</keyword>
<dbReference type="PANTHER" id="PTHR19384:SF128">
    <property type="entry name" value="NADPH OXIDOREDUCTASE A"/>
    <property type="match status" value="1"/>
</dbReference>
<dbReference type="Pfam" id="PF00258">
    <property type="entry name" value="Flavodoxin_1"/>
    <property type="match status" value="1"/>
</dbReference>
<sequence length="157" mass="17375">MKKVNLVFGTVYGNAQFVAETLFGVLKEEGREVSLLMHDQLDGFVPPQDELLLVICSTTGQGDVPEDIQPWFENLKSTAPYMPQLKYGVIALGDSSYETFCGAGVKFDKLLTECGAKRIGEMLKIDACETMEPEVEAKAWLQSWNALIDTEISIFTA</sequence>
<dbReference type="NCBIfam" id="NF005989">
    <property type="entry name" value="PRK08105.1"/>
    <property type="match status" value="1"/>
</dbReference>
<evidence type="ECO:0000259" key="5">
    <source>
        <dbReference type="PROSITE" id="PS50902"/>
    </source>
</evidence>
<dbReference type="SUPFAM" id="SSF52218">
    <property type="entry name" value="Flavoproteins"/>
    <property type="match status" value="1"/>
</dbReference>
<keyword evidence="4" id="KW-0249">Electron transport</keyword>
<accession>A0A330M1M9</accession>
<evidence type="ECO:0000256" key="4">
    <source>
        <dbReference type="ARBA" id="ARBA00022982"/>
    </source>
</evidence>
<name>A0A330M1M9_9GAMM</name>
<dbReference type="OrthoDB" id="359268at2"/>
<evidence type="ECO:0000313" key="7">
    <source>
        <dbReference type="Proteomes" id="UP000250123"/>
    </source>
</evidence>
<dbReference type="Gene3D" id="3.40.50.360">
    <property type="match status" value="1"/>
</dbReference>
<dbReference type="PROSITE" id="PS50902">
    <property type="entry name" value="FLAVODOXIN_LIKE"/>
    <property type="match status" value="1"/>
</dbReference>
<reference evidence="7" key="1">
    <citation type="submission" date="2018-06" db="EMBL/GenBank/DDBJ databases">
        <authorList>
            <person name="Cea G.-C."/>
            <person name="William W."/>
        </authorList>
    </citation>
    <scope>NUCLEOTIDE SEQUENCE [LARGE SCALE GENOMIC DNA]</scope>
    <source>
        <strain evidence="7">DB21MT-2</strain>
    </source>
</reference>
<dbReference type="InterPro" id="IPR008254">
    <property type="entry name" value="Flavodoxin/NO_synth"/>
</dbReference>
<evidence type="ECO:0000256" key="3">
    <source>
        <dbReference type="ARBA" id="ARBA00022643"/>
    </source>
</evidence>
<gene>
    <name evidence="6" type="primary">yqcA</name>
    <name evidence="6" type="ORF">SHEWBE_1922</name>
</gene>
<dbReference type="GO" id="GO:0050660">
    <property type="term" value="F:flavin adenine dinucleotide binding"/>
    <property type="evidence" value="ECO:0007669"/>
    <property type="project" value="TreeGrafter"/>
</dbReference>
<feature type="domain" description="Flavodoxin-like" evidence="5">
    <location>
        <begin position="4"/>
        <end position="145"/>
    </location>
</feature>
<keyword evidence="4" id="KW-0813">Transport</keyword>
<dbReference type="Proteomes" id="UP000250123">
    <property type="component" value="Chromosome SHEWBE"/>
</dbReference>
<organism evidence="6 7">
    <name type="scientific">Shewanella benthica</name>
    <dbReference type="NCBI Taxonomy" id="43661"/>
    <lineage>
        <taxon>Bacteria</taxon>
        <taxon>Pseudomonadati</taxon>
        <taxon>Pseudomonadota</taxon>
        <taxon>Gammaproteobacteria</taxon>
        <taxon>Alteromonadales</taxon>
        <taxon>Shewanellaceae</taxon>
        <taxon>Shewanella</taxon>
    </lineage>
</organism>
<dbReference type="RefSeq" id="WP_112352258.1">
    <property type="nucleotide sequence ID" value="NZ_LS483452.1"/>
</dbReference>
<dbReference type="GO" id="GO:0016491">
    <property type="term" value="F:oxidoreductase activity"/>
    <property type="evidence" value="ECO:0007669"/>
    <property type="project" value="TreeGrafter"/>
</dbReference>
<dbReference type="InterPro" id="IPR029039">
    <property type="entry name" value="Flavoprotein-like_sf"/>
</dbReference>
<dbReference type="EMBL" id="LS483452">
    <property type="protein sequence ID" value="SQH75888.1"/>
    <property type="molecule type" value="Genomic_DNA"/>
</dbReference>